<evidence type="ECO:0000256" key="1">
    <source>
        <dbReference type="SAM" id="Phobius"/>
    </source>
</evidence>
<reference evidence="2 3" key="1">
    <citation type="submission" date="2017-09" db="EMBL/GenBank/DDBJ databases">
        <title>Large-scale bioinformatics analysis of Bacillus genomes uncovers conserved roles of natural products in bacterial physiology.</title>
        <authorList>
            <consortium name="Agbiome Team Llc"/>
            <person name="Bleich R.M."/>
            <person name="Kirk G.J."/>
            <person name="Santa Maria K.C."/>
            <person name="Allen S.E."/>
            <person name="Farag S."/>
            <person name="Shank E.A."/>
            <person name="Bowers A."/>
        </authorList>
    </citation>
    <scope>NUCLEOTIDE SEQUENCE [LARGE SCALE GENOMIC DNA]</scope>
    <source>
        <strain evidence="2 3">AFS020204</strain>
    </source>
</reference>
<evidence type="ECO:0000313" key="3">
    <source>
        <dbReference type="Proteomes" id="UP000220210"/>
    </source>
</evidence>
<organism evidence="2 3">
    <name type="scientific">Bacillus cereus</name>
    <dbReference type="NCBI Taxonomy" id="1396"/>
    <lineage>
        <taxon>Bacteria</taxon>
        <taxon>Bacillati</taxon>
        <taxon>Bacillota</taxon>
        <taxon>Bacilli</taxon>
        <taxon>Bacillales</taxon>
        <taxon>Bacillaceae</taxon>
        <taxon>Bacillus</taxon>
        <taxon>Bacillus cereus group</taxon>
    </lineage>
</organism>
<dbReference type="AlphaFoldDB" id="A0A9X6ZBU2"/>
<keyword evidence="1" id="KW-0472">Membrane</keyword>
<dbReference type="Proteomes" id="UP000220210">
    <property type="component" value="Unassembled WGS sequence"/>
</dbReference>
<name>A0A9X6ZBU2_BACCE</name>
<keyword evidence="1" id="KW-1133">Transmembrane helix</keyword>
<accession>A0A9X6ZBU2</accession>
<feature type="transmembrane region" description="Helical" evidence="1">
    <location>
        <begin position="27"/>
        <end position="48"/>
    </location>
</feature>
<proteinExistence type="predicted"/>
<evidence type="ECO:0000313" key="2">
    <source>
        <dbReference type="EMBL" id="PFF40051.1"/>
    </source>
</evidence>
<dbReference type="EMBL" id="NTSO01000040">
    <property type="protein sequence ID" value="PFF40051.1"/>
    <property type="molecule type" value="Genomic_DNA"/>
</dbReference>
<protein>
    <submittedName>
        <fullName evidence="2">Uncharacterized protein</fullName>
    </submittedName>
</protein>
<gene>
    <name evidence="2" type="ORF">CN357_33700</name>
</gene>
<keyword evidence="1" id="KW-0812">Transmembrane</keyword>
<sequence>MYLAICILKKDLLKILKFDLPKKRSDFIYIMEIRVFLMNVTYLIYIQVKVRQRLKNKLLDVQNELYLHK</sequence>
<comment type="caution">
    <text evidence="2">The sequence shown here is derived from an EMBL/GenBank/DDBJ whole genome shotgun (WGS) entry which is preliminary data.</text>
</comment>